<organism evidence="1 2">
    <name type="scientific">Phaeocystidibacter luteus</name>
    <dbReference type="NCBI Taxonomy" id="911197"/>
    <lineage>
        <taxon>Bacteria</taxon>
        <taxon>Pseudomonadati</taxon>
        <taxon>Bacteroidota</taxon>
        <taxon>Flavobacteriia</taxon>
        <taxon>Flavobacteriales</taxon>
        <taxon>Phaeocystidibacteraceae</taxon>
        <taxon>Phaeocystidibacter</taxon>
    </lineage>
</organism>
<protein>
    <recommendedName>
        <fullName evidence="3">Lipocalin family protein</fullName>
    </recommendedName>
</protein>
<name>A0A6N6RK21_9FLAO</name>
<gene>
    <name evidence="1" type="ORF">F8C67_10165</name>
</gene>
<proteinExistence type="predicted"/>
<accession>A0A6N6RK21</accession>
<dbReference type="AlphaFoldDB" id="A0A6N6RK21"/>
<dbReference type="OrthoDB" id="9839494at2"/>
<evidence type="ECO:0000313" key="1">
    <source>
        <dbReference type="EMBL" id="KAB2808641.1"/>
    </source>
</evidence>
<dbReference type="EMBL" id="WBVO01000008">
    <property type="protein sequence ID" value="KAB2808641.1"/>
    <property type="molecule type" value="Genomic_DNA"/>
</dbReference>
<dbReference type="Proteomes" id="UP000468650">
    <property type="component" value="Unassembled WGS sequence"/>
</dbReference>
<comment type="caution">
    <text evidence="1">The sequence shown here is derived from an EMBL/GenBank/DDBJ whole genome shotgun (WGS) entry which is preliminary data.</text>
</comment>
<dbReference type="PROSITE" id="PS51257">
    <property type="entry name" value="PROKAR_LIPOPROTEIN"/>
    <property type="match status" value="1"/>
</dbReference>
<evidence type="ECO:0008006" key="3">
    <source>
        <dbReference type="Google" id="ProtNLM"/>
    </source>
</evidence>
<evidence type="ECO:0000313" key="2">
    <source>
        <dbReference type="Proteomes" id="UP000468650"/>
    </source>
</evidence>
<keyword evidence="2" id="KW-1185">Reference proteome</keyword>
<sequence length="166" mass="18709">MKKALLSVFILTLVACGGDDPSEYTRTGTLDSRLAQPWQLTHVEYEAYMPNPINPAQGVNLTGEGVDTYGTFDYRPDGDADYFFGFTARIDIGTSEPLRLPFYRSGSGTWWTVGTDSVYVEDGIDTLKIEIIEDYDQKQRWQTVMPIFDTATGTFIPVDMLVILRR</sequence>
<reference evidence="1 2" key="1">
    <citation type="submission" date="2019-09" db="EMBL/GenBank/DDBJ databases">
        <title>Genomes of family Cryomorphaceae.</title>
        <authorList>
            <person name="Bowman J.P."/>
        </authorList>
    </citation>
    <scope>NUCLEOTIDE SEQUENCE [LARGE SCALE GENOMIC DNA]</scope>
    <source>
        <strain evidence="1 2">LMG 25704</strain>
    </source>
</reference>
<dbReference type="RefSeq" id="WP_151667736.1">
    <property type="nucleotide sequence ID" value="NZ_WBVO01000008.1"/>
</dbReference>